<reference evidence="2 3" key="2">
    <citation type="submission" date="2018-11" db="EMBL/GenBank/DDBJ databases">
        <authorList>
            <consortium name="Pathogen Informatics"/>
        </authorList>
    </citation>
    <scope>NUCLEOTIDE SEQUENCE [LARGE SCALE GENOMIC DNA]</scope>
</reference>
<feature type="region of interest" description="Disordered" evidence="1">
    <location>
        <begin position="1121"/>
        <end position="1424"/>
    </location>
</feature>
<sequence length="1439" mass="156355">MQLGGSFVLGFASPYTSQGENDALKKEKMVEAEDEQAFLSRIYNKLNALEVRDKENLKERTLEEEKIANRLHLGRSASIAVGMEARRRLKGNKLEPNVEEDEDEGEAAVLSNFFTTLLNKRHSMAPQFFMHAKQSECFSQEHRLAIQKIRRRARHHSSGDTDKKDESNRYDLTNPVEEKKMEKIPSSSSGEEEACPLENVESKEEGAKSDDAELDQPLNLTEAPTASEETVDKANAQDYDQELEKSNQEELTDQTEVDKTQDSQDLVTETEGRSSTLVATEECSHAKQMKDLTPDGTCKEDAMDLGEAAVALESEDGEEEAQAMDDNVLNLANELYQKTNSETRKVEESGDHAGTVAGEAVDEADGVTNRDSEEATVLADGKHHLVAKNDDQDESETDSEWEKIMEETREGTAKEPVMEATSGYSEPPQEVENEAQDSEGEKVPGEAVEEAKVVTGKDSEEAAISSVDEHHQGITTEDSDGAPSESKSEGKIEETKEEATTKPEFGTPLSVGEHEQGREDDSQPEDEECRLAEENLIDAEQEYKAPTISETPKPPNAIGELTATEEEGDNEGNEEPQNEELKTNAANDPTAIEEKGDNKEPCQEVPEEGRDEAQYEAKSEGTMEERAEGATTEPKVEALPDAYGLQNEAPEVDEPDGLTPTHQEEDDREEHHREVTSEGQDEAESVSKLEGAMEEAEARTVTEPDVEAVPFVGGNEKGKVFDAQSADEESRLAEGNLWDAKPDSTGATRIDTQSDEPQGGAQRASAVDDPTAPQKEGDDDDNDEQYEEALEEGQDEPQPESELRRTMEAAGEGTAMEPEVETIPDADDTKQIGGFDAHFAEESQRGGAGLCSAELGIAALADIGPQSKGLQNEAPEVDEPDGLTPTHQEEDDREEHHREVTSEGQDEAESVSKLEGAMEEAEARTVTEPDVEAVPFVGERYLDAPEEGQDEPQSEFKLADTTEPDVEAILDADEHHQGSLKEGQDEPQPELKLEGMVEKAEEGEEEAASEPEVESLPDVDEEHWDARAEAESANQSLTADTQGSRDDVCKTAGKASTSTVTEESAVEDHPHNVGEDGALPDEVEEKKGEEGEAKDEVDGIDEDDEEHQDVYVEAESYNQLLTEGTQGSVGDVCEPAGKESTRTFEETTDLDRDGASEDQAASENVAMNEGVGMQIEDMGTSSEGQYQEISTVEESDIQPAVGSLKEAIDVTDGAEGETSILTGVEGPSSTLQSDVGNREETSPTTDDSVNYLEPISESDTLVPVKSDLGESNGGTATTEQGNDRGEEQTVSRPEDQAVQIGEPELSEAASCEEHSTSSVEVQLPLQPESADDERLGETQAGPTNHDAEDSENREEGGSCEAEPSKQVETSELQKGTPNVDQLADSVESVPTQRSERAVDEEGVEVKEEPDPESGPPDDGLHVGQVGEKWGLNLILRMSL</sequence>
<feature type="compositionally biased region" description="Basic and acidic residues" evidence="1">
    <location>
        <begin position="200"/>
        <end position="211"/>
    </location>
</feature>
<feature type="compositionally biased region" description="Basic and acidic residues" evidence="1">
    <location>
        <begin position="592"/>
        <end position="638"/>
    </location>
</feature>
<evidence type="ECO:0000313" key="4">
    <source>
        <dbReference type="WBParaSite" id="TASK_0000433101-mRNA-1"/>
    </source>
</evidence>
<protein>
    <submittedName>
        <fullName evidence="4">Cilia- and flagella-associated protein 251-like</fullName>
    </submittedName>
</protein>
<feature type="compositionally biased region" description="Basic and acidic residues" evidence="1">
    <location>
        <begin position="380"/>
        <end position="390"/>
    </location>
</feature>
<gene>
    <name evidence="2" type="ORF">TASK_LOCUS4332</name>
</gene>
<feature type="compositionally biased region" description="Basic and acidic residues" evidence="1">
    <location>
        <begin position="887"/>
        <end position="901"/>
    </location>
</feature>
<feature type="compositionally biased region" description="Acidic residues" evidence="1">
    <location>
        <begin position="1001"/>
        <end position="1023"/>
    </location>
</feature>
<feature type="compositionally biased region" description="Polar residues" evidence="1">
    <location>
        <begin position="1179"/>
        <end position="1190"/>
    </location>
</feature>
<feature type="compositionally biased region" description="Polar residues" evidence="1">
    <location>
        <begin position="1032"/>
        <end position="1042"/>
    </location>
</feature>
<feature type="compositionally biased region" description="Polar residues" evidence="1">
    <location>
        <begin position="263"/>
        <end position="278"/>
    </location>
</feature>
<dbReference type="Proteomes" id="UP000282613">
    <property type="component" value="Unassembled WGS sequence"/>
</dbReference>
<feature type="compositionally biased region" description="Basic and acidic residues" evidence="1">
    <location>
        <begin position="1393"/>
        <end position="1408"/>
    </location>
</feature>
<feature type="compositionally biased region" description="Polar residues" evidence="1">
    <location>
        <begin position="1366"/>
        <end position="1379"/>
    </location>
</feature>
<feature type="compositionally biased region" description="Basic and acidic residues" evidence="1">
    <location>
        <begin position="400"/>
        <end position="417"/>
    </location>
</feature>
<dbReference type="EMBL" id="UYRS01018342">
    <property type="protein sequence ID" value="VDK33254.1"/>
    <property type="molecule type" value="Genomic_DNA"/>
</dbReference>
<proteinExistence type="predicted"/>
<feature type="compositionally biased region" description="Acidic residues" evidence="1">
    <location>
        <begin position="563"/>
        <end position="578"/>
    </location>
</feature>
<feature type="compositionally biased region" description="Acidic residues" evidence="1">
    <location>
        <begin position="429"/>
        <end position="438"/>
    </location>
</feature>
<feature type="compositionally biased region" description="Polar residues" evidence="1">
    <location>
        <begin position="218"/>
        <end position="228"/>
    </location>
</feature>
<feature type="compositionally biased region" description="Basic and acidic residues" evidence="1">
    <location>
        <begin position="1084"/>
        <end position="1097"/>
    </location>
</feature>
<feature type="compositionally biased region" description="Basic and acidic residues" evidence="1">
    <location>
        <begin position="662"/>
        <end position="676"/>
    </location>
</feature>
<accession>A0A158R7S9</accession>
<dbReference type="WBParaSite" id="TASK_0000433101-mRNA-1">
    <property type="protein sequence ID" value="TASK_0000433101-mRNA-1"/>
    <property type="gene ID" value="TASK_0000433101"/>
</dbReference>
<dbReference type="OrthoDB" id="27603at2759"/>
<keyword evidence="3" id="KW-1185">Reference proteome</keyword>
<feature type="compositionally biased region" description="Acidic residues" evidence="1">
    <location>
        <begin position="777"/>
        <end position="799"/>
    </location>
</feature>
<feature type="compositionally biased region" description="Basic and acidic residues" evidence="1">
    <location>
        <begin position="486"/>
        <end position="501"/>
    </location>
</feature>
<feature type="region of interest" description="Disordered" evidence="1">
    <location>
        <begin position="341"/>
        <end position="831"/>
    </location>
</feature>
<feature type="compositionally biased region" description="Acidic residues" evidence="1">
    <location>
        <begin position="962"/>
        <end position="971"/>
    </location>
</feature>
<feature type="compositionally biased region" description="Acidic residues" evidence="1">
    <location>
        <begin position="1098"/>
        <end position="1107"/>
    </location>
</feature>
<evidence type="ECO:0000313" key="3">
    <source>
        <dbReference type="Proteomes" id="UP000282613"/>
    </source>
</evidence>
<evidence type="ECO:0000256" key="1">
    <source>
        <dbReference type="SAM" id="MobiDB-lite"/>
    </source>
</evidence>
<evidence type="ECO:0000313" key="2">
    <source>
        <dbReference type="EMBL" id="VDK33254.1"/>
    </source>
</evidence>
<feature type="compositionally biased region" description="Basic and acidic residues" evidence="1">
    <location>
        <begin position="1281"/>
        <end position="1295"/>
    </location>
</feature>
<feature type="compositionally biased region" description="Basic and acidic residues" evidence="1">
    <location>
        <begin position="282"/>
        <end position="297"/>
    </location>
</feature>
<dbReference type="STRING" id="60517.A0A158R7S9"/>
<feature type="compositionally biased region" description="Basic and acidic residues" evidence="1">
    <location>
        <begin position="972"/>
        <end position="1000"/>
    </location>
</feature>
<feature type="compositionally biased region" description="Basic and acidic residues" evidence="1">
    <location>
        <begin position="157"/>
        <end position="169"/>
    </location>
</feature>
<feature type="compositionally biased region" description="Basic and acidic residues" evidence="1">
    <location>
        <begin position="512"/>
        <end position="521"/>
    </location>
</feature>
<feature type="compositionally biased region" description="Basic and acidic residues" evidence="1">
    <location>
        <begin position="341"/>
        <end position="351"/>
    </location>
</feature>
<feature type="compositionally biased region" description="Basic and acidic residues" evidence="1">
    <location>
        <begin position="1136"/>
        <end position="1155"/>
    </location>
</feature>
<feature type="compositionally biased region" description="Basic and acidic residues" evidence="1">
    <location>
        <begin position="439"/>
        <end position="460"/>
    </location>
</feature>
<name>A0A158R7S9_TAEAS</name>
<feature type="region of interest" description="Disordered" evidence="1">
    <location>
        <begin position="866"/>
        <end position="1107"/>
    </location>
</feature>
<feature type="region of interest" description="Disordered" evidence="1">
    <location>
        <begin position="149"/>
        <end position="297"/>
    </location>
</feature>
<organism evidence="4">
    <name type="scientific">Taenia asiatica</name>
    <name type="common">Asian tapeworm</name>
    <dbReference type="NCBI Taxonomy" id="60517"/>
    <lineage>
        <taxon>Eukaryota</taxon>
        <taxon>Metazoa</taxon>
        <taxon>Spiralia</taxon>
        <taxon>Lophotrochozoa</taxon>
        <taxon>Platyhelminthes</taxon>
        <taxon>Cestoda</taxon>
        <taxon>Eucestoda</taxon>
        <taxon>Cyclophyllidea</taxon>
        <taxon>Taeniidae</taxon>
        <taxon>Taenia</taxon>
    </lineage>
</organism>
<feature type="compositionally biased region" description="Acidic residues" evidence="1">
    <location>
        <begin position="944"/>
        <end position="953"/>
    </location>
</feature>
<reference evidence="4" key="1">
    <citation type="submission" date="2016-04" db="UniProtKB">
        <authorList>
            <consortium name="WormBaseParasite"/>
        </authorList>
    </citation>
    <scope>IDENTIFICATION</scope>
</reference>